<reference evidence="1" key="1">
    <citation type="submission" date="2022-07" db="EMBL/GenBank/DDBJ databases">
        <title>Phylogenomic reconstructions and comparative analyses of Kickxellomycotina fungi.</title>
        <authorList>
            <person name="Reynolds N.K."/>
            <person name="Stajich J.E."/>
            <person name="Barry K."/>
            <person name="Grigoriev I.V."/>
            <person name="Crous P."/>
            <person name="Smith M.E."/>
        </authorList>
    </citation>
    <scope>NUCLEOTIDE SEQUENCE</scope>
    <source>
        <strain evidence="1">Benny 63K</strain>
    </source>
</reference>
<proteinExistence type="predicted"/>
<gene>
    <name evidence="1" type="ORF">LPJ66_008620</name>
</gene>
<dbReference type="Proteomes" id="UP001150581">
    <property type="component" value="Unassembled WGS sequence"/>
</dbReference>
<evidence type="ECO:0000313" key="2">
    <source>
        <dbReference type="Proteomes" id="UP001150581"/>
    </source>
</evidence>
<comment type="caution">
    <text evidence="1">The sequence shown here is derived from an EMBL/GenBank/DDBJ whole genome shotgun (WGS) entry which is preliminary data.</text>
</comment>
<accession>A0ACC1I726</accession>
<evidence type="ECO:0000313" key="1">
    <source>
        <dbReference type="EMBL" id="KAJ1888356.1"/>
    </source>
</evidence>
<protein>
    <submittedName>
        <fullName evidence="1">Uncharacterized protein</fullName>
    </submittedName>
</protein>
<name>A0ACC1I726_9FUNG</name>
<dbReference type="EMBL" id="JANBPG010001773">
    <property type="protein sequence ID" value="KAJ1888356.1"/>
    <property type="molecule type" value="Genomic_DNA"/>
</dbReference>
<sequence>MDEPDPSECTGILKGNMRKQYALLTEQRFLAFAVYGKGKQAQQSGGFAEVTTMSG</sequence>
<organism evidence="1 2">
    <name type="scientific">Kickxella alabastrina</name>
    <dbReference type="NCBI Taxonomy" id="61397"/>
    <lineage>
        <taxon>Eukaryota</taxon>
        <taxon>Fungi</taxon>
        <taxon>Fungi incertae sedis</taxon>
        <taxon>Zoopagomycota</taxon>
        <taxon>Kickxellomycotina</taxon>
        <taxon>Kickxellomycetes</taxon>
        <taxon>Kickxellales</taxon>
        <taxon>Kickxellaceae</taxon>
        <taxon>Kickxella</taxon>
    </lineage>
</organism>
<feature type="non-terminal residue" evidence="1">
    <location>
        <position position="55"/>
    </location>
</feature>
<keyword evidence="2" id="KW-1185">Reference proteome</keyword>